<dbReference type="InterPro" id="IPR017871">
    <property type="entry name" value="ABC_transporter-like_CS"/>
</dbReference>
<dbReference type="RefSeq" id="WP_118197514.1">
    <property type="nucleotide sequence ID" value="NZ_JBCJBY010000001.1"/>
</dbReference>
<dbReference type="EMBL" id="QRHZ01000001">
    <property type="protein sequence ID" value="RHG20377.1"/>
    <property type="molecule type" value="Genomic_DNA"/>
</dbReference>
<dbReference type="PANTHER" id="PTHR42939">
    <property type="entry name" value="ABC TRANSPORTER ATP-BINDING PROTEIN ALBC-RELATED"/>
    <property type="match status" value="1"/>
</dbReference>
<proteinExistence type="predicted"/>
<comment type="caution">
    <text evidence="5">The sequence shown here is derived from an EMBL/GenBank/DDBJ whole genome shotgun (WGS) entry which is preliminary data.</text>
</comment>
<dbReference type="SUPFAM" id="SSF52540">
    <property type="entry name" value="P-loop containing nucleoside triphosphate hydrolases"/>
    <property type="match status" value="1"/>
</dbReference>
<accession>A0A414SLC8</accession>
<dbReference type="Pfam" id="PF00005">
    <property type="entry name" value="ABC_tran"/>
    <property type="match status" value="1"/>
</dbReference>
<evidence type="ECO:0000256" key="2">
    <source>
        <dbReference type="ARBA" id="ARBA00022741"/>
    </source>
</evidence>
<evidence type="ECO:0000256" key="1">
    <source>
        <dbReference type="ARBA" id="ARBA00022448"/>
    </source>
</evidence>
<gene>
    <name evidence="5" type="ORF">DW272_04065</name>
</gene>
<reference evidence="5 6" key="1">
    <citation type="submission" date="2018-08" db="EMBL/GenBank/DDBJ databases">
        <title>A genome reference for cultivated species of the human gut microbiota.</title>
        <authorList>
            <person name="Zou Y."/>
            <person name="Xue W."/>
            <person name="Luo G."/>
        </authorList>
    </citation>
    <scope>NUCLEOTIDE SEQUENCE [LARGE SCALE GENOMIC DNA]</scope>
    <source>
        <strain evidence="5 6">AM22-9LB</strain>
    </source>
</reference>
<dbReference type="InterPro" id="IPR003593">
    <property type="entry name" value="AAA+_ATPase"/>
</dbReference>
<dbReference type="PROSITE" id="PS50893">
    <property type="entry name" value="ABC_TRANSPORTER_2"/>
    <property type="match status" value="1"/>
</dbReference>
<keyword evidence="2" id="KW-0547">Nucleotide-binding</keyword>
<organism evidence="5 6">
    <name type="scientific">Blautia obeum</name>
    <dbReference type="NCBI Taxonomy" id="40520"/>
    <lineage>
        <taxon>Bacteria</taxon>
        <taxon>Bacillati</taxon>
        <taxon>Bacillota</taxon>
        <taxon>Clostridia</taxon>
        <taxon>Lachnospirales</taxon>
        <taxon>Lachnospiraceae</taxon>
        <taxon>Blautia</taxon>
    </lineage>
</organism>
<dbReference type="CDD" id="cd03230">
    <property type="entry name" value="ABC_DR_subfamily_A"/>
    <property type="match status" value="1"/>
</dbReference>
<dbReference type="PANTHER" id="PTHR42939:SF3">
    <property type="entry name" value="ABC TRANSPORTER ATP-BINDING COMPONENT"/>
    <property type="match status" value="1"/>
</dbReference>
<protein>
    <submittedName>
        <fullName evidence="5">ABC transporter ATP-binding protein</fullName>
    </submittedName>
</protein>
<dbReference type="Gene3D" id="3.40.50.300">
    <property type="entry name" value="P-loop containing nucleotide triphosphate hydrolases"/>
    <property type="match status" value="1"/>
</dbReference>
<evidence type="ECO:0000256" key="3">
    <source>
        <dbReference type="ARBA" id="ARBA00022840"/>
    </source>
</evidence>
<dbReference type="InterPro" id="IPR027417">
    <property type="entry name" value="P-loop_NTPase"/>
</dbReference>
<feature type="domain" description="ABC transporter" evidence="4">
    <location>
        <begin position="1"/>
        <end position="228"/>
    </location>
</feature>
<evidence type="ECO:0000259" key="4">
    <source>
        <dbReference type="PROSITE" id="PS50893"/>
    </source>
</evidence>
<dbReference type="SMART" id="SM00382">
    <property type="entry name" value="AAA"/>
    <property type="match status" value="1"/>
</dbReference>
<dbReference type="PROSITE" id="PS00211">
    <property type="entry name" value="ABC_TRANSPORTER_1"/>
    <property type="match status" value="1"/>
</dbReference>
<keyword evidence="3 5" id="KW-0067">ATP-binding</keyword>
<dbReference type="AlphaFoldDB" id="A0A414SLC8"/>
<dbReference type="Proteomes" id="UP000284220">
    <property type="component" value="Unassembled WGS sequence"/>
</dbReference>
<dbReference type="GO" id="GO:0005524">
    <property type="term" value="F:ATP binding"/>
    <property type="evidence" value="ECO:0007669"/>
    <property type="project" value="UniProtKB-KW"/>
</dbReference>
<evidence type="ECO:0000313" key="5">
    <source>
        <dbReference type="EMBL" id="RHG20377.1"/>
    </source>
</evidence>
<name>A0A414SLC8_9FIRM</name>
<dbReference type="GO" id="GO:0016887">
    <property type="term" value="F:ATP hydrolysis activity"/>
    <property type="evidence" value="ECO:0007669"/>
    <property type="project" value="InterPro"/>
</dbReference>
<sequence length="289" mass="33076">MDNNILVQNLCKQFEGFFLDNVSFKVPKGRIVGFIGENGAGKSTTINLILNELNKDSGQIQVFGIDHTIPTVKENIGVVFDECNFHDVFTATDIEKILKGIYKTWDSNLFLQYLKKFKIPTQKMIGAFSKGMKMKLSIICAMAHRPKLLILDEATTGLDPVVRDEVLDLFLEFIQDEDCSIFFSSHITSDIQKIADYVILIHQGKIIFEEQKDNLVYNYGVAKCGKEKFAQLSADDYIIHRTTNMSVECLVRDKEAFKRKYKNIIVDNATLEDIMLFYIKEVHHARIDI</sequence>
<dbReference type="InterPro" id="IPR051782">
    <property type="entry name" value="ABC_Transporter_VariousFunc"/>
</dbReference>
<evidence type="ECO:0000313" key="6">
    <source>
        <dbReference type="Proteomes" id="UP000284220"/>
    </source>
</evidence>
<keyword evidence="1" id="KW-0813">Transport</keyword>
<dbReference type="InterPro" id="IPR003439">
    <property type="entry name" value="ABC_transporter-like_ATP-bd"/>
</dbReference>